<dbReference type="PROSITE" id="PS00360">
    <property type="entry name" value="RIBOSOMAL_S9"/>
    <property type="match status" value="1"/>
</dbReference>
<dbReference type="SUPFAM" id="SSF54211">
    <property type="entry name" value="Ribosomal protein S5 domain 2-like"/>
    <property type="match status" value="1"/>
</dbReference>
<dbReference type="GO" id="GO:0006412">
    <property type="term" value="P:translation"/>
    <property type="evidence" value="ECO:0007669"/>
    <property type="project" value="InterPro"/>
</dbReference>
<evidence type="ECO:0000313" key="9">
    <source>
        <dbReference type="Proteomes" id="UP000722791"/>
    </source>
</evidence>
<protein>
    <recommendedName>
        <fullName evidence="4">Small ribosomal subunit protein uS9c</fullName>
    </recommendedName>
    <alternativeName>
        <fullName evidence="5">30S ribosomal protein S9, chloroplastic</fullName>
    </alternativeName>
</protein>
<accession>A0A8J4GMN2</accession>
<comment type="caution">
    <text evidence="8">The sequence shown here is derived from an EMBL/GenBank/DDBJ whole genome shotgun (WGS) entry which is preliminary data.</text>
</comment>
<dbReference type="NCBIfam" id="NF001099">
    <property type="entry name" value="PRK00132.1"/>
    <property type="match status" value="1"/>
</dbReference>
<dbReference type="InterPro" id="IPR020574">
    <property type="entry name" value="Ribosomal_uS9_CS"/>
</dbReference>
<evidence type="ECO:0000256" key="4">
    <source>
        <dbReference type="ARBA" id="ARBA00035152"/>
    </source>
</evidence>
<evidence type="ECO:0000313" key="8">
    <source>
        <dbReference type="EMBL" id="GIM10184.1"/>
    </source>
</evidence>
<organism evidence="8 9">
    <name type="scientific">Volvox reticuliferus</name>
    <dbReference type="NCBI Taxonomy" id="1737510"/>
    <lineage>
        <taxon>Eukaryota</taxon>
        <taxon>Viridiplantae</taxon>
        <taxon>Chlorophyta</taxon>
        <taxon>core chlorophytes</taxon>
        <taxon>Chlorophyceae</taxon>
        <taxon>CS clade</taxon>
        <taxon>Chlamydomonadales</taxon>
        <taxon>Volvocaceae</taxon>
        <taxon>Volvox</taxon>
    </lineage>
</organism>
<feature type="compositionally biased region" description="Low complexity" evidence="7">
    <location>
        <begin position="53"/>
        <end position="73"/>
    </location>
</feature>
<dbReference type="InterPro" id="IPR023035">
    <property type="entry name" value="Ribosomal_uS9_bac/plastid"/>
</dbReference>
<keyword evidence="2 6" id="KW-0689">Ribosomal protein</keyword>
<evidence type="ECO:0000256" key="1">
    <source>
        <dbReference type="ARBA" id="ARBA00005251"/>
    </source>
</evidence>
<gene>
    <name evidence="8" type="ORF">Vretimale_13938</name>
</gene>
<dbReference type="PANTHER" id="PTHR21569">
    <property type="entry name" value="RIBOSOMAL PROTEIN S9"/>
    <property type="match status" value="1"/>
</dbReference>
<dbReference type="InterPro" id="IPR014721">
    <property type="entry name" value="Ribsml_uS5_D2-typ_fold_subgr"/>
</dbReference>
<dbReference type="GO" id="GO:0005737">
    <property type="term" value="C:cytoplasm"/>
    <property type="evidence" value="ECO:0007669"/>
    <property type="project" value="UniProtKB-ARBA"/>
</dbReference>
<dbReference type="GO" id="GO:0015935">
    <property type="term" value="C:small ribosomal subunit"/>
    <property type="evidence" value="ECO:0007669"/>
    <property type="project" value="TreeGrafter"/>
</dbReference>
<dbReference type="GO" id="GO:0003723">
    <property type="term" value="F:RNA binding"/>
    <property type="evidence" value="ECO:0007669"/>
    <property type="project" value="TreeGrafter"/>
</dbReference>
<evidence type="ECO:0000256" key="2">
    <source>
        <dbReference type="ARBA" id="ARBA00022980"/>
    </source>
</evidence>
<dbReference type="Gene3D" id="3.30.230.10">
    <property type="match status" value="1"/>
</dbReference>
<sequence length="401" mass="42968">MLQGFGASSVASLGPSSLVAASAALTVAGLRGTASAYPNGCRALASDAAVERASATGPSGPTASSSGNPTSTSDTELPLLFSIRPSVLSPLYSTWDHTRKLAHRREQLTALLKSHVLLSGSFHVKNDSDLTRKVRNRVHQIHQVSVILGQMLDDPAQRATVPRCPSPSHAAAYCATLEELTLARDSAAHDFARVQRGEVSPWKHYVQHFLEPYHHAPKLEPLEAIFSKPDPAALVRQLYSPAAAPSHAGRRKEAAAAAGATTAPTQFRVGPHIDLEGVTHTAGKRKASSATLDLVPGSGQIIVNGLPIASYFREPGFRQHALQPLMLTRSEAKYDITVRVRGGGLSGQAQAIRTAVARALCVHQPSLAGELEEFTRWDGRVVERKKPGRAKARRGFTWVKR</sequence>
<evidence type="ECO:0000256" key="3">
    <source>
        <dbReference type="ARBA" id="ARBA00023274"/>
    </source>
</evidence>
<dbReference type="InterPro" id="IPR020568">
    <property type="entry name" value="Ribosomal_Su5_D2-typ_SF"/>
</dbReference>
<reference evidence="8" key="1">
    <citation type="journal article" date="2021" name="Proc. Natl. Acad. Sci. U.S.A.">
        <title>Three genomes in the algal genus Volvox reveal the fate of a haploid sex-determining region after a transition to homothallism.</title>
        <authorList>
            <person name="Yamamoto K."/>
            <person name="Hamaji T."/>
            <person name="Kawai-Toyooka H."/>
            <person name="Matsuzaki R."/>
            <person name="Takahashi F."/>
            <person name="Nishimura Y."/>
            <person name="Kawachi M."/>
            <person name="Noguchi H."/>
            <person name="Minakuchi Y."/>
            <person name="Umen J.G."/>
            <person name="Toyoda A."/>
            <person name="Nozaki H."/>
        </authorList>
    </citation>
    <scope>NUCLEOTIDE SEQUENCE</scope>
    <source>
        <strain evidence="8">NIES-3785</strain>
    </source>
</reference>
<evidence type="ECO:0000256" key="5">
    <source>
        <dbReference type="ARBA" id="ARBA00035437"/>
    </source>
</evidence>
<dbReference type="EMBL" id="BNCQ01000033">
    <property type="protein sequence ID" value="GIM10184.1"/>
    <property type="molecule type" value="Genomic_DNA"/>
</dbReference>
<name>A0A8J4GMN2_9CHLO</name>
<evidence type="ECO:0000256" key="7">
    <source>
        <dbReference type="SAM" id="MobiDB-lite"/>
    </source>
</evidence>
<dbReference type="PANTHER" id="PTHR21569:SF1">
    <property type="entry name" value="SMALL RIBOSOMAL SUBUNIT PROTEIN US9M"/>
    <property type="match status" value="1"/>
</dbReference>
<dbReference type="InterPro" id="IPR000754">
    <property type="entry name" value="Ribosomal_uS9"/>
</dbReference>
<feature type="region of interest" description="Disordered" evidence="7">
    <location>
        <begin position="52"/>
        <end position="75"/>
    </location>
</feature>
<dbReference type="Proteomes" id="UP000722791">
    <property type="component" value="Unassembled WGS sequence"/>
</dbReference>
<comment type="similarity">
    <text evidence="1 6">Belongs to the universal ribosomal protein uS9 family.</text>
</comment>
<dbReference type="OrthoDB" id="10254627at2759"/>
<dbReference type="GO" id="GO:0003735">
    <property type="term" value="F:structural constituent of ribosome"/>
    <property type="evidence" value="ECO:0007669"/>
    <property type="project" value="InterPro"/>
</dbReference>
<dbReference type="AlphaFoldDB" id="A0A8J4GMN2"/>
<dbReference type="Pfam" id="PF00380">
    <property type="entry name" value="Ribosomal_S9"/>
    <property type="match status" value="1"/>
</dbReference>
<keyword evidence="3 6" id="KW-0687">Ribonucleoprotein</keyword>
<proteinExistence type="inferred from homology"/>
<evidence type="ECO:0000256" key="6">
    <source>
        <dbReference type="RuleBase" id="RU003815"/>
    </source>
</evidence>